<dbReference type="PANTHER" id="PTHR24221">
    <property type="entry name" value="ATP-BINDING CASSETTE SUB-FAMILY B"/>
    <property type="match status" value="1"/>
</dbReference>
<comment type="caution">
    <text evidence="12">The sequence shown here is derived from an EMBL/GenBank/DDBJ whole genome shotgun (WGS) entry which is preliminary data.</text>
</comment>
<evidence type="ECO:0000313" key="12">
    <source>
        <dbReference type="EMBL" id="TCW39778.1"/>
    </source>
</evidence>
<feature type="domain" description="ABC transmembrane type-1" evidence="11">
    <location>
        <begin position="31"/>
        <end position="313"/>
    </location>
</feature>
<reference evidence="12 13" key="1">
    <citation type="submission" date="2019-03" db="EMBL/GenBank/DDBJ databases">
        <title>Genomic Encyclopedia of Type Strains, Phase IV (KMG-IV): sequencing the most valuable type-strain genomes for metagenomic binning, comparative biology and taxonomic classification.</title>
        <authorList>
            <person name="Goeker M."/>
        </authorList>
    </citation>
    <scope>NUCLEOTIDE SEQUENCE [LARGE SCALE GENOMIC DNA]</scope>
    <source>
        <strain evidence="12 13">DSM 203</strain>
    </source>
</reference>
<evidence type="ECO:0000256" key="4">
    <source>
        <dbReference type="ARBA" id="ARBA00022692"/>
    </source>
</evidence>
<organism evidence="12 13">
    <name type="scientific">Marichromatium gracile</name>
    <name type="common">Chromatium gracile</name>
    <dbReference type="NCBI Taxonomy" id="1048"/>
    <lineage>
        <taxon>Bacteria</taxon>
        <taxon>Pseudomonadati</taxon>
        <taxon>Pseudomonadota</taxon>
        <taxon>Gammaproteobacteria</taxon>
        <taxon>Chromatiales</taxon>
        <taxon>Chromatiaceae</taxon>
        <taxon>Marichromatium</taxon>
    </lineage>
</organism>
<dbReference type="InterPro" id="IPR017871">
    <property type="entry name" value="ABC_transporter-like_CS"/>
</dbReference>
<dbReference type="PROSITE" id="PS50929">
    <property type="entry name" value="ABC_TM1F"/>
    <property type="match status" value="1"/>
</dbReference>
<keyword evidence="4 9" id="KW-0812">Transmembrane</keyword>
<feature type="transmembrane region" description="Helical" evidence="9">
    <location>
        <begin position="31"/>
        <end position="58"/>
    </location>
</feature>
<evidence type="ECO:0000256" key="6">
    <source>
        <dbReference type="ARBA" id="ARBA00022840"/>
    </source>
</evidence>
<keyword evidence="3" id="KW-1003">Cell membrane</keyword>
<dbReference type="SUPFAM" id="SSF52540">
    <property type="entry name" value="P-loop containing nucleoside triphosphate hydrolases"/>
    <property type="match status" value="1"/>
</dbReference>
<dbReference type="InterPro" id="IPR036640">
    <property type="entry name" value="ABC1_TM_sf"/>
</dbReference>
<dbReference type="InterPro" id="IPR003593">
    <property type="entry name" value="AAA+_ATPase"/>
</dbReference>
<dbReference type="GO" id="GO:0005524">
    <property type="term" value="F:ATP binding"/>
    <property type="evidence" value="ECO:0007669"/>
    <property type="project" value="UniProtKB-KW"/>
</dbReference>
<keyword evidence="7 9" id="KW-1133">Transmembrane helix</keyword>
<feature type="transmembrane region" description="Helical" evidence="9">
    <location>
        <begin position="146"/>
        <end position="164"/>
    </location>
</feature>
<keyword evidence="8 9" id="KW-0472">Membrane</keyword>
<feature type="transmembrane region" description="Helical" evidence="9">
    <location>
        <begin position="64"/>
        <end position="82"/>
    </location>
</feature>
<evidence type="ECO:0000259" key="11">
    <source>
        <dbReference type="PROSITE" id="PS50929"/>
    </source>
</evidence>
<dbReference type="Proteomes" id="UP000295247">
    <property type="component" value="Unassembled WGS sequence"/>
</dbReference>
<evidence type="ECO:0000256" key="9">
    <source>
        <dbReference type="SAM" id="Phobius"/>
    </source>
</evidence>
<sequence length="608" mass="66265">MNTDPDQPARAAPTDISPWAVMRPVRGQIGVAMALSAASTLSTLAALGLLAWLVHGLIQDPGTMPWAALLGAAGCTALAYVLRVQSFSQSHAAAFRLEQVLRTRLSQHLARISLGEAQRLGAGALAKVMQDDVKELHVFVADSTPLYARAYVAPLLTLVALLWLDWRLALGALAVLALGFVAMNLAMRDRAEISRRYHLAREQVGAAVVEFVQAMPVVRTFDSGHATFGRYHRALEQYLEIVTRWYREAGLSARLGLAVLNPLPTLVVLLWCGALLIWQDALAFSTWLAVLLVGTGMAEALMPLMSLLHLIDKAKLSIGRIEQIERLPALAVAQRGKEPLPGDTSVVFEEVEFRYEGSESAALAGLDFRVEPGTVTALVGPSGAGKTTVARLIPRFWDVTAGRIRVGGVDVREMRPETLMQQVAFVFQDTFLFATSIADNIRLGMPGTDMAAVIAAARAAQAHDFIMALPQGYDTQVGERGIFLSGGQRQRITIARAILQDRPILVLDEATAFADPENEAALVRALSHLMRGKTVILVAHRLSTIRDADQILVLDRGRLVERGRHHELLEHDGRYARLWRSYTQAQQWALGAHAVEEQAPTASEETPA</sequence>
<dbReference type="PROSITE" id="PS50893">
    <property type="entry name" value="ABC_TRANSPORTER_2"/>
    <property type="match status" value="1"/>
</dbReference>
<evidence type="ECO:0000256" key="1">
    <source>
        <dbReference type="ARBA" id="ARBA00004651"/>
    </source>
</evidence>
<dbReference type="SMART" id="SM00382">
    <property type="entry name" value="AAA"/>
    <property type="match status" value="1"/>
</dbReference>
<dbReference type="AlphaFoldDB" id="A0A4R4AK38"/>
<dbReference type="Pfam" id="PF00664">
    <property type="entry name" value="ABC_membrane"/>
    <property type="match status" value="1"/>
</dbReference>
<keyword evidence="5" id="KW-0547">Nucleotide-binding</keyword>
<evidence type="ECO:0000259" key="10">
    <source>
        <dbReference type="PROSITE" id="PS50893"/>
    </source>
</evidence>
<name>A0A4R4AK38_MARGR</name>
<dbReference type="Gene3D" id="3.40.50.300">
    <property type="entry name" value="P-loop containing nucleotide triphosphate hydrolases"/>
    <property type="match status" value="1"/>
</dbReference>
<keyword evidence="2" id="KW-0813">Transport</keyword>
<dbReference type="EMBL" id="SMDC01000001">
    <property type="protein sequence ID" value="TCW39778.1"/>
    <property type="molecule type" value="Genomic_DNA"/>
</dbReference>
<dbReference type="GO" id="GO:0034040">
    <property type="term" value="F:ATPase-coupled lipid transmembrane transporter activity"/>
    <property type="evidence" value="ECO:0007669"/>
    <property type="project" value="TreeGrafter"/>
</dbReference>
<comment type="subcellular location">
    <subcellularLocation>
        <location evidence="1">Cell membrane</location>
        <topology evidence="1">Multi-pass membrane protein</topology>
    </subcellularLocation>
</comment>
<dbReference type="InterPro" id="IPR011527">
    <property type="entry name" value="ABC1_TM_dom"/>
</dbReference>
<evidence type="ECO:0000256" key="8">
    <source>
        <dbReference type="ARBA" id="ARBA00023136"/>
    </source>
</evidence>
<dbReference type="SUPFAM" id="SSF90123">
    <property type="entry name" value="ABC transporter transmembrane region"/>
    <property type="match status" value="1"/>
</dbReference>
<dbReference type="GO" id="GO:0140359">
    <property type="term" value="F:ABC-type transporter activity"/>
    <property type="evidence" value="ECO:0007669"/>
    <property type="project" value="InterPro"/>
</dbReference>
<dbReference type="GO" id="GO:0016887">
    <property type="term" value="F:ATP hydrolysis activity"/>
    <property type="evidence" value="ECO:0007669"/>
    <property type="project" value="InterPro"/>
</dbReference>
<dbReference type="InterPro" id="IPR027417">
    <property type="entry name" value="P-loop_NTPase"/>
</dbReference>
<proteinExistence type="predicted"/>
<dbReference type="PROSITE" id="PS00211">
    <property type="entry name" value="ABC_TRANSPORTER_1"/>
    <property type="match status" value="1"/>
</dbReference>
<dbReference type="Gene3D" id="1.20.1560.10">
    <property type="entry name" value="ABC transporter type 1, transmembrane domain"/>
    <property type="match status" value="1"/>
</dbReference>
<feature type="transmembrane region" description="Helical" evidence="9">
    <location>
        <begin position="170"/>
        <end position="187"/>
    </location>
</feature>
<dbReference type="FunFam" id="3.40.50.300:FF:000221">
    <property type="entry name" value="Multidrug ABC transporter ATP-binding protein"/>
    <property type="match status" value="1"/>
</dbReference>
<evidence type="ECO:0000256" key="5">
    <source>
        <dbReference type="ARBA" id="ARBA00022741"/>
    </source>
</evidence>
<evidence type="ECO:0000313" key="13">
    <source>
        <dbReference type="Proteomes" id="UP000295247"/>
    </source>
</evidence>
<keyword evidence="6 12" id="KW-0067">ATP-binding</keyword>
<feature type="transmembrane region" description="Helical" evidence="9">
    <location>
        <begin position="284"/>
        <end position="311"/>
    </location>
</feature>
<dbReference type="RefSeq" id="WP_132228197.1">
    <property type="nucleotide sequence ID" value="NZ_NRRH01000002.1"/>
</dbReference>
<feature type="domain" description="ABC transporter" evidence="10">
    <location>
        <begin position="346"/>
        <end position="581"/>
    </location>
</feature>
<evidence type="ECO:0000256" key="2">
    <source>
        <dbReference type="ARBA" id="ARBA00022448"/>
    </source>
</evidence>
<gene>
    <name evidence="12" type="ORF">EDC29_101194</name>
</gene>
<dbReference type="InterPro" id="IPR039421">
    <property type="entry name" value="Type_1_exporter"/>
</dbReference>
<evidence type="ECO:0000256" key="3">
    <source>
        <dbReference type="ARBA" id="ARBA00022475"/>
    </source>
</evidence>
<dbReference type="Pfam" id="PF00005">
    <property type="entry name" value="ABC_tran"/>
    <property type="match status" value="1"/>
</dbReference>
<dbReference type="InterPro" id="IPR003439">
    <property type="entry name" value="ABC_transporter-like_ATP-bd"/>
</dbReference>
<accession>A0A4R4AK38</accession>
<dbReference type="PANTHER" id="PTHR24221:SF397">
    <property type="entry name" value="ABC TRANSPORTER, ATP-BINDING TRANSMEMBRANE PROTEIN"/>
    <property type="match status" value="1"/>
</dbReference>
<protein>
    <submittedName>
        <fullName evidence="12">ATP-binding cassette subfamily B protein</fullName>
    </submittedName>
</protein>
<dbReference type="GO" id="GO:0005886">
    <property type="term" value="C:plasma membrane"/>
    <property type="evidence" value="ECO:0007669"/>
    <property type="project" value="UniProtKB-SubCell"/>
</dbReference>
<evidence type="ECO:0000256" key="7">
    <source>
        <dbReference type="ARBA" id="ARBA00022989"/>
    </source>
</evidence>
<feature type="transmembrane region" description="Helical" evidence="9">
    <location>
        <begin position="255"/>
        <end position="278"/>
    </location>
</feature>